<dbReference type="SMART" id="SM00233">
    <property type="entry name" value="PH"/>
    <property type="match status" value="1"/>
</dbReference>
<feature type="region of interest" description="Disordered" evidence="1">
    <location>
        <begin position="429"/>
        <end position="450"/>
    </location>
</feature>
<dbReference type="PROSITE" id="PS50003">
    <property type="entry name" value="PH_DOMAIN"/>
    <property type="match status" value="1"/>
</dbReference>
<name>A0A2H4SDF9_CORMI</name>
<feature type="region of interest" description="Disordered" evidence="1">
    <location>
        <begin position="680"/>
        <end position="724"/>
    </location>
</feature>
<feature type="region of interest" description="Disordered" evidence="1">
    <location>
        <begin position="1"/>
        <end position="24"/>
    </location>
</feature>
<feature type="compositionally biased region" description="Low complexity" evidence="1">
    <location>
        <begin position="499"/>
        <end position="523"/>
    </location>
</feature>
<dbReference type="SUPFAM" id="SSF47769">
    <property type="entry name" value="SAM/Pointed domain"/>
    <property type="match status" value="1"/>
</dbReference>
<feature type="compositionally biased region" description="Basic residues" evidence="1">
    <location>
        <begin position="269"/>
        <end position="279"/>
    </location>
</feature>
<organism evidence="4 5">
    <name type="scientific">Cordyceps militaris</name>
    <name type="common">Caterpillar fungus</name>
    <name type="synonym">Clavaria militaris</name>
    <dbReference type="NCBI Taxonomy" id="73501"/>
    <lineage>
        <taxon>Eukaryota</taxon>
        <taxon>Fungi</taxon>
        <taxon>Dikarya</taxon>
        <taxon>Ascomycota</taxon>
        <taxon>Pezizomycotina</taxon>
        <taxon>Sordariomycetes</taxon>
        <taxon>Hypocreomycetidae</taxon>
        <taxon>Hypocreales</taxon>
        <taxon>Cordycipitaceae</taxon>
        <taxon>Cordyceps</taxon>
    </lineage>
</organism>
<feature type="compositionally biased region" description="Polar residues" evidence="1">
    <location>
        <begin position="66"/>
        <end position="78"/>
    </location>
</feature>
<feature type="compositionally biased region" description="Polar residues" evidence="1">
    <location>
        <begin position="635"/>
        <end position="648"/>
    </location>
</feature>
<proteinExistence type="predicted"/>
<dbReference type="CDD" id="cd09535">
    <property type="entry name" value="SAM_BOI-like_fungal"/>
    <property type="match status" value="1"/>
</dbReference>
<evidence type="ECO:0000259" key="3">
    <source>
        <dbReference type="PROSITE" id="PS50105"/>
    </source>
</evidence>
<feature type="domain" description="PH" evidence="2">
    <location>
        <begin position="720"/>
        <end position="869"/>
    </location>
</feature>
<feature type="compositionally biased region" description="Acidic residues" evidence="1">
    <location>
        <begin position="47"/>
        <end position="63"/>
    </location>
</feature>
<feature type="domain" description="SAM" evidence="3">
    <location>
        <begin position="169"/>
        <end position="233"/>
    </location>
</feature>
<evidence type="ECO:0000259" key="2">
    <source>
        <dbReference type="PROSITE" id="PS50003"/>
    </source>
</evidence>
<feature type="region of interest" description="Disordered" evidence="1">
    <location>
        <begin position="87"/>
        <end position="106"/>
    </location>
</feature>
<gene>
    <name evidence="4" type="ORF">A9K55_006708</name>
</gene>
<dbReference type="InterPro" id="IPR001849">
    <property type="entry name" value="PH_domain"/>
</dbReference>
<feature type="region of interest" description="Disordered" evidence="1">
    <location>
        <begin position="579"/>
        <end position="652"/>
    </location>
</feature>
<dbReference type="OrthoDB" id="422827at2759"/>
<dbReference type="SUPFAM" id="SSF50729">
    <property type="entry name" value="PH domain-like"/>
    <property type="match status" value="1"/>
</dbReference>
<feature type="region of interest" description="Disordered" evidence="1">
    <location>
        <begin position="46"/>
        <end position="78"/>
    </location>
</feature>
<dbReference type="AlphaFoldDB" id="A0A2H4SDF9"/>
<evidence type="ECO:0000313" key="5">
    <source>
        <dbReference type="Proteomes" id="UP000323067"/>
    </source>
</evidence>
<dbReference type="EMBL" id="CP023323">
    <property type="protein sequence ID" value="ATY61144.1"/>
    <property type="molecule type" value="Genomic_DNA"/>
</dbReference>
<feature type="compositionally biased region" description="Basic and acidic residues" evidence="1">
    <location>
        <begin position="543"/>
        <end position="552"/>
    </location>
</feature>
<dbReference type="InterPro" id="IPR011993">
    <property type="entry name" value="PH-like_dom_sf"/>
</dbReference>
<sequence>MEYAQFRSGPRRTYSEMRQKPAPQDTFFNLINDSQGYRPTSVTTEFVDTDWDEEDTILSDAEDSSPRGSFQSSGQTTLDSFDEALTPRSSRLEHSPKQIEGPSGPHLFHPSSSDYGFYHMPDESLVLGMSPITPKPRGFGEITVHPPLPQAGPFQYTRDELDTGSLVSWTPEMVAQSMLNAGIEVPMADRFIENDINGPILITLKFEDLRELDIPSFGIRTKIWHQIQTLRDSQQRARDSRPGTPIEDCPSREVRKEARKQDQQASAAPKRHASSRRQRRSPEAGAAADSIMPYESVSIIGIEQVIPKPHSCAKGENCSKWRKQQRLIDEFRRVNPHVDMAASGKVLIYGDAGNPETARAIDPNADIVRPFSDAAPSVVASSDILGTGGMPPLQYLQEAALRGVQARDPQENVRQFLSFQRTKDAAASLNEVPPTPPFELAPPAQAPHHGLRRLPKLSIPLNAHAQRCSTAPRRASALQQSVVAPQHQEHHPQQEQEQEQQQHQVVQQQQKQQQQQRQQQQHQSHQHQRSNSQNFVPYMMNKADPRSPDLETPRNPYRFGTPFSELDVPVTAVPLGPVARDASQSVPPDMSYRAAPGYNVAPGPQPPRSQSRASCRRPSFPMLPSVNEHRAATTGRVSSRTPSPQESSPPHAATRFVRQAPPLQAPPRGIYPWSSLERHQNDDVARNATSSSSSSTPSLLGGGGVTRSATATPAPPAIGGVSFQGPMKKRKTRLLRNEWHDGYFTLKGTRLNMHKDVAAVDRTLEYIDIDDYAIACSSLASTSKLTAAFKAVSISHSREKSDPVGAFSFQLIPQDKNTARLRKRESSMSAAAAGVSADGVNGTGKTHHFAVKNRDDRIDWMREMMLAKALKQKGDGFEISVNGNMI</sequence>
<evidence type="ECO:0000313" key="4">
    <source>
        <dbReference type="EMBL" id="ATY61144.1"/>
    </source>
</evidence>
<evidence type="ECO:0000256" key="1">
    <source>
        <dbReference type="SAM" id="MobiDB-lite"/>
    </source>
</evidence>
<feature type="region of interest" description="Disordered" evidence="1">
    <location>
        <begin position="231"/>
        <end position="288"/>
    </location>
</feature>
<feature type="compositionally biased region" description="Low complexity" evidence="1">
    <location>
        <begin position="689"/>
        <end position="699"/>
    </location>
</feature>
<dbReference type="PROSITE" id="PS50105">
    <property type="entry name" value="SAM_DOMAIN"/>
    <property type="match status" value="1"/>
</dbReference>
<protein>
    <submittedName>
        <fullName evidence="4">SAM and PH domain-containing</fullName>
    </submittedName>
</protein>
<dbReference type="Pfam" id="PF07647">
    <property type="entry name" value="SAM_2"/>
    <property type="match status" value="1"/>
</dbReference>
<feature type="compositionally biased region" description="Basic and acidic residues" evidence="1">
    <location>
        <begin position="249"/>
        <end position="262"/>
    </location>
</feature>
<feature type="region of interest" description="Disordered" evidence="1">
    <location>
        <begin position="464"/>
        <end position="563"/>
    </location>
</feature>
<dbReference type="Gene3D" id="1.10.150.50">
    <property type="entry name" value="Transcription Factor, Ets-1"/>
    <property type="match status" value="1"/>
</dbReference>
<dbReference type="Gene3D" id="2.30.29.30">
    <property type="entry name" value="Pleckstrin-homology domain (PH domain)/Phosphotyrosine-binding domain (PTB)"/>
    <property type="match status" value="1"/>
</dbReference>
<reference evidence="4 5" key="1">
    <citation type="journal article" date="2017" name="BMC Genomics">
        <title>Chromosome level assembly and secondary metabolite potential of the parasitic fungus Cordyceps militaris.</title>
        <authorList>
            <person name="Kramer G.J."/>
            <person name="Nodwell J.R."/>
        </authorList>
    </citation>
    <scope>NUCLEOTIDE SEQUENCE [LARGE SCALE GENOMIC DNA]</scope>
    <source>
        <strain evidence="4 5">ATCC 34164</strain>
    </source>
</reference>
<dbReference type="InterPro" id="IPR001660">
    <property type="entry name" value="SAM"/>
</dbReference>
<dbReference type="Proteomes" id="UP000323067">
    <property type="component" value="Chromosome vi"/>
</dbReference>
<accession>A0A2H4SDF9</accession>
<dbReference type="VEuPathDB" id="FungiDB:CCM_02197"/>
<dbReference type="InterPro" id="IPR013761">
    <property type="entry name" value="SAM/pointed_sf"/>
</dbReference>
<dbReference type="SMART" id="SM00454">
    <property type="entry name" value="SAM"/>
    <property type="match status" value="1"/>
</dbReference>
<dbReference type="VEuPathDB" id="FungiDB:A9K55_006708"/>